<accession>A0ABM1ZSS0</accession>
<evidence type="ECO:0000313" key="4">
    <source>
        <dbReference type="Proteomes" id="UP000069940"/>
    </source>
</evidence>
<evidence type="ECO:0000256" key="1">
    <source>
        <dbReference type="SAM" id="MobiDB-lite"/>
    </source>
</evidence>
<protein>
    <recommendedName>
        <fullName evidence="2">HPS5-like beta-propeller domain-containing protein</fullName>
    </recommendedName>
</protein>
<feature type="compositionally biased region" description="Low complexity" evidence="1">
    <location>
        <begin position="477"/>
        <end position="496"/>
    </location>
</feature>
<dbReference type="InterPro" id="IPR036322">
    <property type="entry name" value="WD40_repeat_dom_sf"/>
</dbReference>
<feature type="domain" description="HPS5-like beta-propeller" evidence="2">
    <location>
        <begin position="29"/>
        <end position="336"/>
    </location>
</feature>
<dbReference type="PANTHER" id="PTHR23287:SF16">
    <property type="entry name" value="TECTONIN BETA-PROPELLER REPEAT-CONTAINING PROTEIN 2"/>
    <property type="match status" value="1"/>
</dbReference>
<dbReference type="GeneID" id="109401284"/>
<dbReference type="InterPro" id="IPR015943">
    <property type="entry name" value="WD40/YVTN_repeat-like_dom_sf"/>
</dbReference>
<dbReference type="Proteomes" id="UP000069940">
    <property type="component" value="Unassembled WGS sequence"/>
</dbReference>
<dbReference type="Pfam" id="PF23756">
    <property type="entry name" value="Beta-prop_HPS5"/>
    <property type="match status" value="1"/>
</dbReference>
<dbReference type="Gene3D" id="2.130.10.10">
    <property type="entry name" value="YVTN repeat-like/Quinoprotein amine dehydrogenase"/>
    <property type="match status" value="1"/>
</dbReference>
<dbReference type="InterPro" id="IPR056499">
    <property type="entry name" value="Beta-prop_HPS5-like"/>
</dbReference>
<keyword evidence="4" id="KW-1185">Reference proteome</keyword>
<reference evidence="3" key="2">
    <citation type="submission" date="2025-05" db="UniProtKB">
        <authorList>
            <consortium name="EnsemblMetazoa"/>
        </authorList>
    </citation>
    <scope>IDENTIFICATION</scope>
    <source>
        <strain evidence="3">Foshan</strain>
    </source>
</reference>
<proteinExistence type="predicted"/>
<evidence type="ECO:0000313" key="3">
    <source>
        <dbReference type="EnsemblMetazoa" id="AALFPA23_021327.P31510"/>
    </source>
</evidence>
<sequence>MELREWAPLVNLVNKIPASVQRGLLFHDVSITCMDVVDEFVALGSNVGIVFWYNRKSGSVERLQTEQSNHLTCVRIISTVEFMVAAGDRQGSINIFQIPKEAPPDVCAELLLKSKPTERYTIRNVHRAEITDLVWSKNGMKLFSGDGSGAVVLNEINYQIKTCEAREIVNEKYHVVQMSLRKDKLLVSTTYRAVICSQEDSKRWRVTQVGKKDRTLPSHFGTVFHEYHSQSRVVTTRSGFRLWVADLEGDVAQTLIFKELIKTPTVEIPILNPSKYPIRIPTTFGKLYTFQDKFLLSVANDMLFVMDLDQMKVIASLTRLRRIIDIAVHKHEIFIVESPRSLIRLSTLPDSSQATILCKNLDLFATSDSDSQIVVADECLELEPQSAAVPNATANGHSNADSDLLQGAQPVEQNPTDGSHHLITHMKKLELFETLNDLKYDESIRYKSGRKTKRKHKTNPIVEIGQIPKEVEDDGNDSSPVAAASSASKASDPVMQ</sequence>
<reference evidence="4" key="1">
    <citation type="journal article" date="2015" name="Proc. Natl. Acad. Sci. U.S.A.">
        <title>Genome sequence of the Asian Tiger mosquito, Aedes albopictus, reveals insights into its biology, genetics, and evolution.</title>
        <authorList>
            <person name="Chen X.G."/>
            <person name="Jiang X."/>
            <person name="Gu J."/>
            <person name="Xu M."/>
            <person name="Wu Y."/>
            <person name="Deng Y."/>
            <person name="Zhang C."/>
            <person name="Bonizzoni M."/>
            <person name="Dermauw W."/>
            <person name="Vontas J."/>
            <person name="Armbruster P."/>
            <person name="Huang X."/>
            <person name="Yang Y."/>
            <person name="Zhang H."/>
            <person name="He W."/>
            <person name="Peng H."/>
            <person name="Liu Y."/>
            <person name="Wu K."/>
            <person name="Chen J."/>
            <person name="Lirakis M."/>
            <person name="Topalis P."/>
            <person name="Van Leeuwen T."/>
            <person name="Hall A.B."/>
            <person name="Jiang X."/>
            <person name="Thorpe C."/>
            <person name="Mueller R.L."/>
            <person name="Sun C."/>
            <person name="Waterhouse R.M."/>
            <person name="Yan G."/>
            <person name="Tu Z.J."/>
            <person name="Fang X."/>
            <person name="James A.A."/>
        </authorList>
    </citation>
    <scope>NUCLEOTIDE SEQUENCE [LARGE SCALE GENOMIC DNA]</scope>
    <source>
        <strain evidence="4">Foshan</strain>
    </source>
</reference>
<dbReference type="EnsemblMetazoa" id="AALFPA23_021327.R31510">
    <property type="protein sequence ID" value="AALFPA23_021327.P31510"/>
    <property type="gene ID" value="AALFPA23_021327"/>
</dbReference>
<feature type="region of interest" description="Disordered" evidence="1">
    <location>
        <begin position="449"/>
        <end position="496"/>
    </location>
</feature>
<dbReference type="PANTHER" id="PTHR23287">
    <property type="entry name" value="RUBY-EYE2-LIKE PROTEIN"/>
    <property type="match status" value="1"/>
</dbReference>
<name>A0ABM1ZSS0_AEDAL</name>
<dbReference type="SUPFAM" id="SSF50978">
    <property type="entry name" value="WD40 repeat-like"/>
    <property type="match status" value="1"/>
</dbReference>
<organism evidence="3 4">
    <name type="scientific">Aedes albopictus</name>
    <name type="common">Asian tiger mosquito</name>
    <name type="synonym">Stegomyia albopicta</name>
    <dbReference type="NCBI Taxonomy" id="7160"/>
    <lineage>
        <taxon>Eukaryota</taxon>
        <taxon>Metazoa</taxon>
        <taxon>Ecdysozoa</taxon>
        <taxon>Arthropoda</taxon>
        <taxon>Hexapoda</taxon>
        <taxon>Insecta</taxon>
        <taxon>Pterygota</taxon>
        <taxon>Neoptera</taxon>
        <taxon>Endopterygota</taxon>
        <taxon>Diptera</taxon>
        <taxon>Nematocera</taxon>
        <taxon>Culicoidea</taxon>
        <taxon>Culicidae</taxon>
        <taxon>Culicinae</taxon>
        <taxon>Aedini</taxon>
        <taxon>Aedes</taxon>
        <taxon>Stegomyia</taxon>
    </lineage>
</organism>
<dbReference type="RefSeq" id="XP_019529321.3">
    <property type="nucleotide sequence ID" value="XM_019673776.3"/>
</dbReference>
<feature type="compositionally biased region" description="Basic residues" evidence="1">
    <location>
        <begin position="449"/>
        <end position="458"/>
    </location>
</feature>
<evidence type="ECO:0000259" key="2">
    <source>
        <dbReference type="Pfam" id="PF23756"/>
    </source>
</evidence>